<evidence type="ECO:0000256" key="1">
    <source>
        <dbReference type="SAM" id="MobiDB-lite"/>
    </source>
</evidence>
<comment type="caution">
    <text evidence="2">The sequence shown here is derived from an EMBL/GenBank/DDBJ whole genome shotgun (WGS) entry which is preliminary data.</text>
</comment>
<reference evidence="2 3" key="1">
    <citation type="journal article" date="2019" name="Commun. Biol.">
        <title>The bagworm genome reveals a unique fibroin gene that provides high tensile strength.</title>
        <authorList>
            <person name="Kono N."/>
            <person name="Nakamura H."/>
            <person name="Ohtoshi R."/>
            <person name="Tomita M."/>
            <person name="Numata K."/>
            <person name="Arakawa K."/>
        </authorList>
    </citation>
    <scope>NUCLEOTIDE SEQUENCE [LARGE SCALE GENOMIC DNA]</scope>
</reference>
<keyword evidence="3" id="KW-1185">Reference proteome</keyword>
<gene>
    <name evidence="2" type="ORF">EVAR_12439_1</name>
</gene>
<dbReference type="AlphaFoldDB" id="A0A4C1TZG9"/>
<accession>A0A4C1TZG9</accession>
<evidence type="ECO:0000313" key="3">
    <source>
        <dbReference type="Proteomes" id="UP000299102"/>
    </source>
</evidence>
<organism evidence="2 3">
    <name type="scientific">Eumeta variegata</name>
    <name type="common">Bagworm moth</name>
    <name type="synonym">Eumeta japonica</name>
    <dbReference type="NCBI Taxonomy" id="151549"/>
    <lineage>
        <taxon>Eukaryota</taxon>
        <taxon>Metazoa</taxon>
        <taxon>Ecdysozoa</taxon>
        <taxon>Arthropoda</taxon>
        <taxon>Hexapoda</taxon>
        <taxon>Insecta</taxon>
        <taxon>Pterygota</taxon>
        <taxon>Neoptera</taxon>
        <taxon>Endopterygota</taxon>
        <taxon>Lepidoptera</taxon>
        <taxon>Glossata</taxon>
        <taxon>Ditrysia</taxon>
        <taxon>Tineoidea</taxon>
        <taxon>Psychidae</taxon>
        <taxon>Oiketicinae</taxon>
        <taxon>Eumeta</taxon>
    </lineage>
</organism>
<evidence type="ECO:0000313" key="2">
    <source>
        <dbReference type="EMBL" id="GBP19397.1"/>
    </source>
</evidence>
<dbReference type="EMBL" id="BGZK01000107">
    <property type="protein sequence ID" value="GBP19397.1"/>
    <property type="molecule type" value="Genomic_DNA"/>
</dbReference>
<protein>
    <submittedName>
        <fullName evidence="2">Uncharacterized protein</fullName>
    </submittedName>
</protein>
<proteinExistence type="predicted"/>
<dbReference type="Proteomes" id="UP000299102">
    <property type="component" value="Unassembled WGS sequence"/>
</dbReference>
<feature type="region of interest" description="Disordered" evidence="1">
    <location>
        <begin position="45"/>
        <end position="66"/>
    </location>
</feature>
<sequence length="78" mass="8631">MKRLMDVSEAREPAWGRHAPPYTENRYVAENHTRRAAGETLEVATAGVPSSASVRPGDGQPYKRATDYRMRRSIGVSG</sequence>
<name>A0A4C1TZG9_EUMVA</name>